<evidence type="ECO:0000313" key="4">
    <source>
        <dbReference type="Proteomes" id="UP000243376"/>
    </source>
</evidence>
<dbReference type="SUPFAM" id="SSF48452">
    <property type="entry name" value="TPR-like"/>
    <property type="match status" value="1"/>
</dbReference>
<gene>
    <name evidence="3" type="ORF">C0184_03195</name>
</gene>
<organism evidence="3 4">
    <name type="scientific">Chloroflexus aggregans</name>
    <dbReference type="NCBI Taxonomy" id="152260"/>
    <lineage>
        <taxon>Bacteria</taxon>
        <taxon>Bacillati</taxon>
        <taxon>Chloroflexota</taxon>
        <taxon>Chloroflexia</taxon>
        <taxon>Chloroflexales</taxon>
        <taxon>Chloroflexineae</taxon>
        <taxon>Chloroflexaceae</taxon>
        <taxon>Chloroflexus</taxon>
    </lineage>
</organism>
<dbReference type="InterPro" id="IPR011990">
    <property type="entry name" value="TPR-like_helical_dom_sf"/>
</dbReference>
<sequence length="282" mass="32060">MTLSKQDEKLRIRRRLQEKAIELAALNRWQEVAELNQQLLRVVEDAETYNRLGKALFELGKYAESYRAYQNALRLNASNPIARKNVARLESLLARGITEAPVTRSTRQQVDMRMFITETGRTALTSLVDVQRGPTVDALITGEKVELRVEGKMVYVVDLDGNLIGRVEPKLSHRLVELINGGNRYLAAVVQADSRNVRILIREIYQDPSQRGRVSFPGKFGEGATILSSFRFDEYEDVLDEEELVEEPETLDEEYIGGDEEDEVGLDEIDQDIADDDDTLEE</sequence>
<dbReference type="Pfam" id="PF00515">
    <property type="entry name" value="TPR_1"/>
    <property type="match status" value="1"/>
</dbReference>
<dbReference type="SMART" id="SM00028">
    <property type="entry name" value="TPR"/>
    <property type="match status" value="1"/>
</dbReference>
<comment type="caution">
    <text evidence="3">The sequence shown here is derived from an EMBL/GenBank/DDBJ whole genome shotgun (WGS) entry which is preliminary data.</text>
</comment>
<dbReference type="PROSITE" id="PS50293">
    <property type="entry name" value="TPR_REGION"/>
    <property type="match status" value="1"/>
</dbReference>
<feature type="repeat" description="TPR" evidence="1">
    <location>
        <begin position="46"/>
        <end position="79"/>
    </location>
</feature>
<name>A0A2J6XAV8_9CHLR</name>
<protein>
    <submittedName>
        <fullName evidence="3">Uncharacterized protein</fullName>
    </submittedName>
</protein>
<dbReference type="EMBL" id="PNIQ01000214">
    <property type="protein sequence ID" value="PMP84748.1"/>
    <property type="molecule type" value="Genomic_DNA"/>
</dbReference>
<feature type="region of interest" description="Disordered" evidence="2">
    <location>
        <begin position="241"/>
        <end position="282"/>
    </location>
</feature>
<evidence type="ECO:0000313" key="3">
    <source>
        <dbReference type="EMBL" id="PMP84748.1"/>
    </source>
</evidence>
<dbReference type="Gene3D" id="1.25.40.10">
    <property type="entry name" value="Tetratricopeptide repeat domain"/>
    <property type="match status" value="1"/>
</dbReference>
<proteinExistence type="predicted"/>
<dbReference type="InterPro" id="IPR019734">
    <property type="entry name" value="TPR_rpt"/>
</dbReference>
<reference evidence="3 4" key="1">
    <citation type="submission" date="2018-01" db="EMBL/GenBank/DDBJ databases">
        <title>Metagenomic assembled genomes from two thermal pools in the Uzon Caldera, Kamchatka, Russia.</title>
        <authorList>
            <person name="Wilkins L."/>
            <person name="Ettinger C."/>
        </authorList>
    </citation>
    <scope>NUCLEOTIDE SEQUENCE [LARGE SCALE GENOMIC DNA]</scope>
    <source>
        <strain evidence="3">ZAV-02</strain>
    </source>
</reference>
<keyword evidence="1" id="KW-0802">TPR repeat</keyword>
<accession>A0A2J6XAV8</accession>
<dbReference type="PROSITE" id="PS50005">
    <property type="entry name" value="TPR"/>
    <property type="match status" value="1"/>
</dbReference>
<evidence type="ECO:0000256" key="2">
    <source>
        <dbReference type="SAM" id="MobiDB-lite"/>
    </source>
</evidence>
<dbReference type="AlphaFoldDB" id="A0A2J6XAV8"/>
<dbReference type="Proteomes" id="UP000243376">
    <property type="component" value="Unassembled WGS sequence"/>
</dbReference>
<evidence type="ECO:0000256" key="1">
    <source>
        <dbReference type="PROSITE-ProRule" id="PRU00339"/>
    </source>
</evidence>